<protein>
    <submittedName>
        <fullName evidence="2">DUF3623 family protein</fullName>
    </submittedName>
</protein>
<organism evidence="2 3">
    <name type="scientific">Gemmatimonas groenlandica</name>
    <dbReference type="NCBI Taxonomy" id="2732249"/>
    <lineage>
        <taxon>Bacteria</taxon>
        <taxon>Pseudomonadati</taxon>
        <taxon>Gemmatimonadota</taxon>
        <taxon>Gemmatimonadia</taxon>
        <taxon>Gemmatimonadales</taxon>
        <taxon>Gemmatimonadaceae</taxon>
        <taxon>Gemmatimonas</taxon>
    </lineage>
</organism>
<feature type="transmembrane region" description="Helical" evidence="1">
    <location>
        <begin position="101"/>
        <end position="121"/>
    </location>
</feature>
<feature type="transmembrane region" description="Helical" evidence="1">
    <location>
        <begin position="223"/>
        <end position="244"/>
    </location>
</feature>
<evidence type="ECO:0000313" key="3">
    <source>
        <dbReference type="Proteomes" id="UP000500938"/>
    </source>
</evidence>
<keyword evidence="3" id="KW-1185">Reference proteome</keyword>
<reference evidence="2 3" key="1">
    <citation type="submission" date="2020-05" db="EMBL/GenBank/DDBJ databases">
        <title>Complete genome sequence of Gemmatimonas greenlandica TET16.</title>
        <authorList>
            <person name="Zeng Y."/>
        </authorList>
    </citation>
    <scope>NUCLEOTIDE SEQUENCE [LARGE SCALE GENOMIC DNA]</scope>
    <source>
        <strain evidence="2 3">TET16</strain>
    </source>
</reference>
<gene>
    <name evidence="2" type="ORF">HKW67_08740</name>
</gene>
<dbReference type="AlphaFoldDB" id="A0A6M4IQ05"/>
<dbReference type="Proteomes" id="UP000500938">
    <property type="component" value="Chromosome"/>
</dbReference>
<dbReference type="KEGG" id="ggr:HKW67_08740"/>
<feature type="transmembrane region" description="Helical" evidence="1">
    <location>
        <begin position="40"/>
        <end position="62"/>
    </location>
</feature>
<feature type="transmembrane region" description="Helical" evidence="1">
    <location>
        <begin position="141"/>
        <end position="162"/>
    </location>
</feature>
<feature type="transmembrane region" description="Helical" evidence="1">
    <location>
        <begin position="174"/>
        <end position="195"/>
    </location>
</feature>
<proteinExistence type="predicted"/>
<dbReference type="Pfam" id="PF12291">
    <property type="entry name" value="DUF3623"/>
    <property type="match status" value="1"/>
</dbReference>
<keyword evidence="1" id="KW-1133">Transmembrane helix</keyword>
<keyword evidence="1" id="KW-0812">Transmembrane</keyword>
<feature type="transmembrane region" description="Helical" evidence="1">
    <location>
        <begin position="68"/>
        <end position="89"/>
    </location>
</feature>
<evidence type="ECO:0000313" key="2">
    <source>
        <dbReference type="EMBL" id="QJR35587.1"/>
    </source>
</evidence>
<dbReference type="InterPro" id="IPR017496">
    <property type="entry name" value="Photo_alph_chp2"/>
</dbReference>
<dbReference type="RefSeq" id="WP_171225019.1">
    <property type="nucleotide sequence ID" value="NZ_CP053085.1"/>
</dbReference>
<sequence>MHETPVAPRTMWSWQSLVRVRHPSMLYDTDIATRETSVRVALRSLVVVVFFWWAATGLIFALERSTGTRVLGLVLASAMAVWGAWLLYLERDRGTASGARRSFLGAAFLWTWVQVAFYGGWLVGPASLMVPIPAESPSWSLAVRSVLSMFWYQLAMLGVLAITGYLTARRVNRAGWWALVLFWATHQAASINIFFGVENPGRGFFPEPLAYLESYFGPQRNSWLLPITVALLIAFTLRTIIHALRDPSPLRRQGMMLLSVLGVLGVLELAVLGTPVSLPFWQAFLDVRGY</sequence>
<evidence type="ECO:0000256" key="1">
    <source>
        <dbReference type="SAM" id="Phobius"/>
    </source>
</evidence>
<accession>A0A6M4IQ05</accession>
<name>A0A6M4IQ05_9BACT</name>
<feature type="transmembrane region" description="Helical" evidence="1">
    <location>
        <begin position="256"/>
        <end position="281"/>
    </location>
</feature>
<keyword evidence="1" id="KW-0472">Membrane</keyword>
<dbReference type="EMBL" id="CP053085">
    <property type="protein sequence ID" value="QJR35587.1"/>
    <property type="molecule type" value="Genomic_DNA"/>
</dbReference>